<dbReference type="PANTHER" id="PTHR33070:SF120">
    <property type="entry name" value="EXPRESSED PROTEIN"/>
    <property type="match status" value="1"/>
</dbReference>
<gene>
    <name evidence="1" type="ORF">NYM_LOCUS28201</name>
</gene>
<proteinExistence type="predicted"/>
<dbReference type="OrthoDB" id="1701699at2759"/>
<dbReference type="PANTHER" id="PTHR33070">
    <property type="entry name" value="OS06G0725500 PROTEIN"/>
    <property type="match status" value="1"/>
</dbReference>
<name>A0A5K1GV79_9MAGN</name>
<evidence type="ECO:0000313" key="1">
    <source>
        <dbReference type="EMBL" id="VVW81358.1"/>
    </source>
</evidence>
<sequence length="279" mass="31356">MATSSSNSFHARSISLPTSSNPILRRVEECLEAAKEWQAKPHSLTSTGLGHLKDLFCCIDGFLQMAHTQQALCRKDTFVTQLMDDFLRLLDVCGMVKDSVQRMREEQQALQSMFRRRDQNLDVGIGRYQCMRKSMRKDMIKCLQLLKTMEADGSSTNDSKVEKILRDVRANTVATFEQLASIISARNSLGSIFSKLRCSKKHDGGGAEGKTNEIERLDVIMFALCGHPNKELAEDSVQYVKRLMENLESCLTGVEDELEGVFRSLITARAALLNFLTCC</sequence>
<dbReference type="OMA" id="KTMEADG"/>
<protein>
    <recommendedName>
        <fullName evidence="2">DUF241 domain-containing protein</fullName>
    </recommendedName>
</protein>
<organism evidence="1">
    <name type="scientific">Nymphaea colorata</name>
    <name type="common">pocket water lily</name>
    <dbReference type="NCBI Taxonomy" id="210225"/>
    <lineage>
        <taxon>Eukaryota</taxon>
        <taxon>Viridiplantae</taxon>
        <taxon>Streptophyta</taxon>
        <taxon>Embryophyta</taxon>
        <taxon>Tracheophyta</taxon>
        <taxon>Spermatophyta</taxon>
        <taxon>Magnoliopsida</taxon>
        <taxon>Nymphaeales</taxon>
        <taxon>Nymphaeaceae</taxon>
        <taxon>Nymphaea</taxon>
    </lineage>
</organism>
<dbReference type="InterPro" id="IPR004320">
    <property type="entry name" value="BPS1_pln"/>
</dbReference>
<reference evidence="1" key="1">
    <citation type="submission" date="2019-09" db="EMBL/GenBank/DDBJ databases">
        <authorList>
            <person name="Zhang L."/>
        </authorList>
    </citation>
    <scope>NUCLEOTIDE SEQUENCE</scope>
</reference>
<dbReference type="AlphaFoldDB" id="A0A5K1GV79"/>
<dbReference type="Gramene" id="NC9G0275310.1">
    <property type="protein sequence ID" value="NC9G0275310.1:cds"/>
    <property type="gene ID" value="NC9G0275310"/>
</dbReference>
<dbReference type="GO" id="GO:0048364">
    <property type="term" value="P:root development"/>
    <property type="evidence" value="ECO:0007669"/>
    <property type="project" value="InterPro"/>
</dbReference>
<accession>A0A5K1GV79</accession>
<dbReference type="Pfam" id="PF03087">
    <property type="entry name" value="BPS1"/>
    <property type="match status" value="1"/>
</dbReference>
<evidence type="ECO:0008006" key="2">
    <source>
        <dbReference type="Google" id="ProtNLM"/>
    </source>
</evidence>
<dbReference type="GO" id="GO:0048367">
    <property type="term" value="P:shoot system development"/>
    <property type="evidence" value="ECO:0007669"/>
    <property type="project" value="InterPro"/>
</dbReference>
<dbReference type="EMBL" id="LR721787">
    <property type="protein sequence ID" value="VVW81358.1"/>
    <property type="molecule type" value="Genomic_DNA"/>
</dbReference>